<dbReference type="OrthoDB" id="1108004at2759"/>
<keyword evidence="1" id="KW-0479">Metal-binding</keyword>
<evidence type="ECO:0000256" key="2">
    <source>
        <dbReference type="SAM" id="MobiDB-lite"/>
    </source>
</evidence>
<evidence type="ECO:0000256" key="1">
    <source>
        <dbReference type="PROSITE-ProRule" id="PRU00047"/>
    </source>
</evidence>
<dbReference type="Pfam" id="PF00098">
    <property type="entry name" value="zf-CCHC"/>
    <property type="match status" value="1"/>
</dbReference>
<sequence length="340" mass="38379">MTGQHGLFKSLNEEKRTVKIGNGKSIQIEGRGTVNLEVGMNKQKTLDEVQYARALGYNLVSVGQLMKAEYTLIFDDNACTIKHNASGKQMCKVEMAENNVFPLHVKRLYDEHATFTAEKPSESTLWHLRQEEENESQINFRKNNSDDVERKRNSRNQNKVEFDINKVRCYNCNNFGHYASDCRKSNHGGKQANLVQEEQEDDEPTLLMLQIDDSDTQKICEDIEEYVHVKEDGNKKDKIQFPKIGGGDYLMFDVLEDVGSVQVDDVVPGQDVGHGGVHEHDDDDLEENEYGEGDLQIDHLDQLADDTFDNGVPADRSGEVIANVAEGDAEDIDRVVFAAH</sequence>
<evidence type="ECO:0000313" key="4">
    <source>
        <dbReference type="EMBL" id="KAD1131219.1"/>
    </source>
</evidence>
<keyword evidence="1" id="KW-0863">Zinc-finger</keyword>
<dbReference type="Proteomes" id="UP000326396">
    <property type="component" value="Unassembled WGS sequence"/>
</dbReference>
<dbReference type="InterPro" id="IPR054722">
    <property type="entry name" value="PolX-like_BBD"/>
</dbReference>
<dbReference type="SUPFAM" id="SSF57756">
    <property type="entry name" value="Retrovirus zinc finger-like domains"/>
    <property type="match status" value="1"/>
</dbReference>
<feature type="region of interest" description="Disordered" evidence="2">
    <location>
        <begin position="269"/>
        <end position="288"/>
    </location>
</feature>
<dbReference type="PROSITE" id="PS50158">
    <property type="entry name" value="ZF_CCHC"/>
    <property type="match status" value="1"/>
</dbReference>
<reference evidence="4 5" key="1">
    <citation type="submission" date="2019-05" db="EMBL/GenBank/DDBJ databases">
        <title>Mikania micrantha, genome provides insights into the molecular mechanism of rapid growth.</title>
        <authorList>
            <person name="Liu B."/>
        </authorList>
    </citation>
    <scope>NUCLEOTIDE SEQUENCE [LARGE SCALE GENOMIC DNA]</scope>
    <source>
        <strain evidence="4">NLD-2019</strain>
        <tissue evidence="4">Leaf</tissue>
    </source>
</reference>
<protein>
    <recommendedName>
        <fullName evidence="3">CCHC-type domain-containing protein</fullName>
    </recommendedName>
</protein>
<dbReference type="InterPro" id="IPR001878">
    <property type="entry name" value="Znf_CCHC"/>
</dbReference>
<name>A0A5N6LFL4_9ASTR</name>
<dbReference type="GO" id="GO:0008270">
    <property type="term" value="F:zinc ion binding"/>
    <property type="evidence" value="ECO:0007669"/>
    <property type="project" value="UniProtKB-KW"/>
</dbReference>
<dbReference type="Pfam" id="PF22936">
    <property type="entry name" value="Pol_BBD"/>
    <property type="match status" value="1"/>
</dbReference>
<keyword evidence="1" id="KW-0862">Zinc</keyword>
<evidence type="ECO:0000259" key="3">
    <source>
        <dbReference type="PROSITE" id="PS50158"/>
    </source>
</evidence>
<dbReference type="Gene3D" id="4.10.60.10">
    <property type="entry name" value="Zinc finger, CCHC-type"/>
    <property type="match status" value="1"/>
</dbReference>
<dbReference type="EMBL" id="SZYD01001046">
    <property type="protein sequence ID" value="KAD1131219.1"/>
    <property type="molecule type" value="Genomic_DNA"/>
</dbReference>
<dbReference type="SMART" id="SM00343">
    <property type="entry name" value="ZnF_C2HC"/>
    <property type="match status" value="1"/>
</dbReference>
<comment type="caution">
    <text evidence="4">The sequence shown here is derived from an EMBL/GenBank/DDBJ whole genome shotgun (WGS) entry which is preliminary data.</text>
</comment>
<keyword evidence="5" id="KW-1185">Reference proteome</keyword>
<dbReference type="InterPro" id="IPR036875">
    <property type="entry name" value="Znf_CCHC_sf"/>
</dbReference>
<evidence type="ECO:0000313" key="5">
    <source>
        <dbReference type="Proteomes" id="UP000326396"/>
    </source>
</evidence>
<dbReference type="AlphaFoldDB" id="A0A5N6LFL4"/>
<dbReference type="GO" id="GO:0003676">
    <property type="term" value="F:nucleic acid binding"/>
    <property type="evidence" value="ECO:0007669"/>
    <property type="project" value="InterPro"/>
</dbReference>
<proteinExistence type="predicted"/>
<feature type="domain" description="CCHC-type" evidence="3">
    <location>
        <begin position="168"/>
        <end position="184"/>
    </location>
</feature>
<accession>A0A5N6LFL4</accession>
<organism evidence="4 5">
    <name type="scientific">Mikania micrantha</name>
    <name type="common">bitter vine</name>
    <dbReference type="NCBI Taxonomy" id="192012"/>
    <lineage>
        <taxon>Eukaryota</taxon>
        <taxon>Viridiplantae</taxon>
        <taxon>Streptophyta</taxon>
        <taxon>Embryophyta</taxon>
        <taxon>Tracheophyta</taxon>
        <taxon>Spermatophyta</taxon>
        <taxon>Magnoliopsida</taxon>
        <taxon>eudicotyledons</taxon>
        <taxon>Gunneridae</taxon>
        <taxon>Pentapetalae</taxon>
        <taxon>asterids</taxon>
        <taxon>campanulids</taxon>
        <taxon>Asterales</taxon>
        <taxon>Asteraceae</taxon>
        <taxon>Asteroideae</taxon>
        <taxon>Heliantheae alliance</taxon>
        <taxon>Eupatorieae</taxon>
        <taxon>Mikania</taxon>
    </lineage>
</organism>
<gene>
    <name evidence="4" type="ORF">E3N88_43247</name>
</gene>